<dbReference type="SUPFAM" id="SSF81901">
    <property type="entry name" value="HCP-like"/>
    <property type="match status" value="1"/>
</dbReference>
<sequence length="245" mass="27917">MVAHGICSQNELEKGIALYNQRLEGSVKSSAKPEPITNAISHFQYALKNAATETDAALYLLKSYYFRGKYVHKDKEKQKFDFSKGKELGEKYIKKYPDSAPFQFWYLVNLGSWSEVYGIITAAREGVADLMKKHSKIIISLDPEYENGGGYFMLGAVHFKSPYIPFFLSWPDNNDAIKYLTKALNIGEAIPNQKVYLAQALYKDGQKKRAIEILKDVASMTPSTSEIVRDWEQIELAEQLLSEYR</sequence>
<proteinExistence type="predicted"/>
<protein>
    <recommendedName>
        <fullName evidence="2">Tetratricopeptide repeat protein</fullName>
    </recommendedName>
</protein>
<dbReference type="EMBL" id="FAXC01000113">
    <property type="protein sequence ID" value="CUV08711.1"/>
    <property type="molecule type" value="Genomic_DNA"/>
</dbReference>
<dbReference type="AlphaFoldDB" id="A0A170QC56"/>
<dbReference type="InterPro" id="IPR011990">
    <property type="entry name" value="TPR-like_helical_dom_sf"/>
</dbReference>
<dbReference type="Gene3D" id="1.25.40.10">
    <property type="entry name" value="Tetratricopeptide repeat domain"/>
    <property type="match status" value="1"/>
</dbReference>
<name>A0A170QC56_9ZZZZ</name>
<organism evidence="1">
    <name type="scientific">hydrothermal vent metagenome</name>
    <dbReference type="NCBI Taxonomy" id="652676"/>
    <lineage>
        <taxon>unclassified sequences</taxon>
        <taxon>metagenomes</taxon>
        <taxon>ecological metagenomes</taxon>
    </lineage>
</organism>
<reference evidence="1" key="1">
    <citation type="submission" date="2015-10" db="EMBL/GenBank/DDBJ databases">
        <authorList>
            <person name="Gilbert D.G."/>
        </authorList>
    </citation>
    <scope>NUCLEOTIDE SEQUENCE</scope>
</reference>
<evidence type="ECO:0008006" key="2">
    <source>
        <dbReference type="Google" id="ProtNLM"/>
    </source>
</evidence>
<evidence type="ECO:0000313" key="1">
    <source>
        <dbReference type="EMBL" id="CUV08711.1"/>
    </source>
</evidence>
<accession>A0A170QC56</accession>
<gene>
    <name evidence="1" type="ORF">MGWOODY_Mmi2297</name>
</gene>